<gene>
    <name evidence="2" type="ORF">M6B22_18255</name>
</gene>
<sequence length="70" mass="7895">MTNRALPPGLRYLLDHHHAADGSHGDNTEPTQHLVNPRAENPTTHPAVESWIKARVRADAQLRRAKEKDQ</sequence>
<feature type="region of interest" description="Disordered" evidence="1">
    <location>
        <begin position="16"/>
        <end position="47"/>
    </location>
</feature>
<evidence type="ECO:0000313" key="2">
    <source>
        <dbReference type="EMBL" id="WAX56458.1"/>
    </source>
</evidence>
<evidence type="ECO:0000313" key="3">
    <source>
        <dbReference type="Proteomes" id="UP001164693"/>
    </source>
</evidence>
<accession>A0ABY7JXS7</accession>
<organism evidence="2 3">
    <name type="scientific">Jatrophihabitans cynanchi</name>
    <dbReference type="NCBI Taxonomy" id="2944128"/>
    <lineage>
        <taxon>Bacteria</taxon>
        <taxon>Bacillati</taxon>
        <taxon>Actinomycetota</taxon>
        <taxon>Actinomycetes</taxon>
        <taxon>Jatrophihabitantales</taxon>
        <taxon>Jatrophihabitantaceae</taxon>
        <taxon>Jatrophihabitans</taxon>
    </lineage>
</organism>
<name>A0ABY7JXS7_9ACTN</name>
<evidence type="ECO:0008006" key="4">
    <source>
        <dbReference type="Google" id="ProtNLM"/>
    </source>
</evidence>
<dbReference type="EMBL" id="CP097463">
    <property type="protein sequence ID" value="WAX56458.1"/>
    <property type="molecule type" value="Genomic_DNA"/>
</dbReference>
<evidence type="ECO:0000256" key="1">
    <source>
        <dbReference type="SAM" id="MobiDB-lite"/>
    </source>
</evidence>
<dbReference type="Proteomes" id="UP001164693">
    <property type="component" value="Chromosome"/>
</dbReference>
<dbReference type="RefSeq" id="WP_269442991.1">
    <property type="nucleotide sequence ID" value="NZ_CP097463.1"/>
</dbReference>
<feature type="compositionally biased region" description="Basic and acidic residues" evidence="1">
    <location>
        <begin position="16"/>
        <end position="27"/>
    </location>
</feature>
<reference evidence="2" key="1">
    <citation type="submission" date="2022-05" db="EMBL/GenBank/DDBJ databases">
        <title>Jatrophihabitans sp. SB3-54 whole genome sequence.</title>
        <authorList>
            <person name="Suh M.K."/>
            <person name="Eom M.K."/>
            <person name="Kim J.S."/>
            <person name="Kim H.S."/>
            <person name="Do H.E."/>
            <person name="Shin Y.K."/>
            <person name="Lee J.-S."/>
        </authorList>
    </citation>
    <scope>NUCLEOTIDE SEQUENCE</scope>
    <source>
        <strain evidence="2">SB3-54</strain>
    </source>
</reference>
<keyword evidence="3" id="KW-1185">Reference proteome</keyword>
<protein>
    <recommendedName>
        <fullName evidence="4">HNH endonuclease</fullName>
    </recommendedName>
</protein>
<proteinExistence type="predicted"/>